<dbReference type="Proteomes" id="UP000294933">
    <property type="component" value="Unassembled WGS sequence"/>
</dbReference>
<keyword evidence="3" id="KW-1185">Reference proteome</keyword>
<evidence type="ECO:0000313" key="2">
    <source>
        <dbReference type="EMBL" id="TDL28992.1"/>
    </source>
</evidence>
<feature type="region of interest" description="Disordered" evidence="1">
    <location>
        <begin position="38"/>
        <end position="140"/>
    </location>
</feature>
<dbReference type="EMBL" id="ML170156">
    <property type="protein sequence ID" value="TDL28992.1"/>
    <property type="molecule type" value="Genomic_DNA"/>
</dbReference>
<name>A0A4R5XE29_9AGAM</name>
<feature type="compositionally biased region" description="Basic and acidic residues" evidence="1">
    <location>
        <begin position="125"/>
        <end position="140"/>
    </location>
</feature>
<dbReference type="AlphaFoldDB" id="A0A4R5XE29"/>
<feature type="compositionally biased region" description="Polar residues" evidence="1">
    <location>
        <begin position="70"/>
        <end position="97"/>
    </location>
</feature>
<reference evidence="2 3" key="1">
    <citation type="submission" date="2018-06" db="EMBL/GenBank/DDBJ databases">
        <title>A transcriptomic atlas of mushroom development highlights an independent origin of complex multicellularity.</title>
        <authorList>
            <consortium name="DOE Joint Genome Institute"/>
            <person name="Krizsan K."/>
            <person name="Almasi E."/>
            <person name="Merenyi Z."/>
            <person name="Sahu N."/>
            <person name="Viragh M."/>
            <person name="Koszo T."/>
            <person name="Mondo S."/>
            <person name="Kiss B."/>
            <person name="Balint B."/>
            <person name="Kues U."/>
            <person name="Barry K."/>
            <person name="Hegedus J.C."/>
            <person name="Henrissat B."/>
            <person name="Johnson J."/>
            <person name="Lipzen A."/>
            <person name="Ohm R."/>
            <person name="Nagy I."/>
            <person name="Pangilinan J."/>
            <person name="Yan J."/>
            <person name="Xiong Y."/>
            <person name="Grigoriev I.V."/>
            <person name="Hibbett D.S."/>
            <person name="Nagy L.G."/>
        </authorList>
    </citation>
    <scope>NUCLEOTIDE SEQUENCE [LARGE SCALE GENOMIC DNA]</scope>
    <source>
        <strain evidence="2 3">SZMC22713</strain>
    </source>
</reference>
<protein>
    <submittedName>
        <fullName evidence="2">Uncharacterized protein</fullName>
    </submittedName>
</protein>
<organism evidence="2 3">
    <name type="scientific">Rickenella mellea</name>
    <dbReference type="NCBI Taxonomy" id="50990"/>
    <lineage>
        <taxon>Eukaryota</taxon>
        <taxon>Fungi</taxon>
        <taxon>Dikarya</taxon>
        <taxon>Basidiomycota</taxon>
        <taxon>Agaricomycotina</taxon>
        <taxon>Agaricomycetes</taxon>
        <taxon>Hymenochaetales</taxon>
        <taxon>Rickenellaceae</taxon>
        <taxon>Rickenella</taxon>
    </lineage>
</organism>
<evidence type="ECO:0000313" key="3">
    <source>
        <dbReference type="Proteomes" id="UP000294933"/>
    </source>
</evidence>
<feature type="compositionally biased region" description="Low complexity" evidence="1">
    <location>
        <begin position="98"/>
        <end position="116"/>
    </location>
</feature>
<evidence type="ECO:0000256" key="1">
    <source>
        <dbReference type="SAM" id="MobiDB-lite"/>
    </source>
</evidence>
<gene>
    <name evidence="2" type="ORF">BD410DRAFT_833376</name>
</gene>
<dbReference type="VEuPathDB" id="FungiDB:BD410DRAFT_833376"/>
<sequence length="140" mass="14418">MPTTSPNLSVDPVLPSPLASSVLCDSPVPSPSLAISKVGDDPVVSADAPGMPMSALTSNSARQSHADANPGTTPTSVGTPAGQTATRQSSRVFNSAPRTMNTRAASRSASTAVAPAMNTRRCKRTRESVALDSSRKRSKR</sequence>
<accession>A0A4R5XE29</accession>
<proteinExistence type="predicted"/>